<keyword evidence="3" id="KW-0285">Flavoprotein</keyword>
<sequence length="336" mass="35826">MKWTKVGKRTMIKTINTKVCELIGIEYPIFQGGMAWVSTGALVAAVSESGGLGIIGSGLASADWLRQEIRTVKLITKKPYGVNVMLMSPFVDEVIQVILEERVPVITTGAGNAGKYVPLLKEIGTKIIPVVASVALAKRLEKAGVDALIAEGMESGGHIGEIGTFPLVPQVVEAVNIPVIAAGGIMDGRGLVAALALGAEGVQIGTRFMCAKECTISSLIKDRIIKAKDRATVITGRSTGHPVRCLDNHFTREIIQHEKEGMSAAEIEKLCVGRLRLAMVEGDIVNGSVMVGQIAGGVKRIEPAAHIIQDIMKSAESEYERLSARFEERIAASFIS</sequence>
<name>A0A2U3L5W6_9FIRM</name>
<evidence type="ECO:0000256" key="2">
    <source>
        <dbReference type="ARBA" id="ARBA00013457"/>
    </source>
</evidence>
<dbReference type="SUPFAM" id="SSF51412">
    <property type="entry name" value="Inosine monophosphate dehydrogenase (IMPDH)"/>
    <property type="match status" value="1"/>
</dbReference>
<dbReference type="AlphaFoldDB" id="A0A2U3L5W6"/>
<dbReference type="NCBIfam" id="TIGR03151">
    <property type="entry name" value="enACPred_II"/>
    <property type="match status" value="1"/>
</dbReference>
<dbReference type="Proteomes" id="UP000238916">
    <property type="component" value="Unassembled WGS sequence"/>
</dbReference>
<evidence type="ECO:0000256" key="4">
    <source>
        <dbReference type="ARBA" id="ARBA00022643"/>
    </source>
</evidence>
<protein>
    <recommendedName>
        <fullName evidence="2">Probable nitronate monooxygenase</fullName>
    </recommendedName>
</protein>
<dbReference type="GO" id="GO:0018580">
    <property type="term" value="F:nitronate monooxygenase activity"/>
    <property type="evidence" value="ECO:0007669"/>
    <property type="project" value="InterPro"/>
</dbReference>
<dbReference type="InterPro" id="IPR017569">
    <property type="entry name" value="Enoyl_ACP_red-II_put"/>
</dbReference>
<dbReference type="InterPro" id="IPR013785">
    <property type="entry name" value="Aldolase_TIM"/>
</dbReference>
<dbReference type="Gene3D" id="3.20.20.70">
    <property type="entry name" value="Aldolase class I"/>
    <property type="match status" value="1"/>
</dbReference>
<proteinExistence type="predicted"/>
<reference evidence="7" key="1">
    <citation type="submission" date="2018-02" db="EMBL/GenBank/DDBJ databases">
        <authorList>
            <person name="Hausmann B."/>
        </authorList>
    </citation>
    <scope>NUCLEOTIDE SEQUENCE [LARGE SCALE GENOMIC DNA]</scope>
    <source>
        <strain evidence="7">Peat soil MAG SbF1</strain>
    </source>
</reference>
<dbReference type="PANTHER" id="PTHR32332">
    <property type="entry name" value="2-NITROPROPANE DIOXYGENASE"/>
    <property type="match status" value="1"/>
</dbReference>
<evidence type="ECO:0000256" key="1">
    <source>
        <dbReference type="ARBA" id="ARBA00003535"/>
    </source>
</evidence>
<keyword evidence="5" id="KW-0560">Oxidoreductase</keyword>
<keyword evidence="4" id="KW-0288">FMN</keyword>
<evidence type="ECO:0000313" key="7">
    <source>
        <dbReference type="Proteomes" id="UP000238916"/>
    </source>
</evidence>
<evidence type="ECO:0000313" key="6">
    <source>
        <dbReference type="EMBL" id="SPF47302.1"/>
    </source>
</evidence>
<evidence type="ECO:0000256" key="5">
    <source>
        <dbReference type="ARBA" id="ARBA00023002"/>
    </source>
</evidence>
<dbReference type="PANTHER" id="PTHR32332:SF20">
    <property type="entry name" value="2-NITROPROPANE DIOXYGENASE-LIKE PROTEIN"/>
    <property type="match status" value="1"/>
</dbReference>
<organism evidence="6 7">
    <name type="scientific">Candidatus Desulfosporosinus infrequens</name>
    <dbReference type="NCBI Taxonomy" id="2043169"/>
    <lineage>
        <taxon>Bacteria</taxon>
        <taxon>Bacillati</taxon>
        <taxon>Bacillota</taxon>
        <taxon>Clostridia</taxon>
        <taxon>Eubacteriales</taxon>
        <taxon>Desulfitobacteriaceae</taxon>
        <taxon>Desulfosporosinus</taxon>
    </lineage>
</organism>
<accession>A0A2U3L5W6</accession>
<evidence type="ECO:0000256" key="3">
    <source>
        <dbReference type="ARBA" id="ARBA00022630"/>
    </source>
</evidence>
<dbReference type="Pfam" id="PF03060">
    <property type="entry name" value="NMO"/>
    <property type="match status" value="2"/>
</dbReference>
<dbReference type="CDD" id="cd04730">
    <property type="entry name" value="NPD_like"/>
    <property type="match status" value="1"/>
</dbReference>
<gene>
    <name evidence="6" type="primary">fabK_2</name>
    <name evidence="6" type="ORF">SBF1_3830004</name>
</gene>
<dbReference type="EMBL" id="OMOF01000316">
    <property type="protein sequence ID" value="SPF47302.1"/>
    <property type="molecule type" value="Genomic_DNA"/>
</dbReference>
<comment type="function">
    <text evidence="1">Nitronate monooxygenase that uses molecular oxygen to catalyze the oxidative denitrification of alkyl nitronates. Acts on propionate 3-nitronate (P3N), the presumed physiological substrate. Probably functions in the detoxification of P3N, a metabolic poison produced by plants and fungi as a defense mechanism.</text>
</comment>
<dbReference type="InterPro" id="IPR004136">
    <property type="entry name" value="NMO"/>
</dbReference>